<feature type="repeat" description="TPR" evidence="1">
    <location>
        <begin position="344"/>
        <end position="377"/>
    </location>
</feature>
<feature type="repeat" description="TPR" evidence="1">
    <location>
        <begin position="270"/>
        <end position="303"/>
    </location>
</feature>
<proteinExistence type="predicted"/>
<dbReference type="SUPFAM" id="SSF48452">
    <property type="entry name" value="TPR-like"/>
    <property type="match status" value="1"/>
</dbReference>
<sequence>MVKKFVFTFACALLLLGNTTAHAGKVHVLSAVVKDKTIKGAKVTWQRSGQKSVHAMTNANGDATSKGLPDDNDTMMLIEKDGYSTLIATCPCDGYTYALSPEMKNLDGLRVVLTWGYKPSDLDSHLVYENNHVYFKKKRGTGSNLDVDDTTSYGPETITITKQQRGKKYVYAVRDYSNGGRSSSTKLARSHARVDVYVGKSLLRTFEVDPTTKGTDWVVFGIDERGAFHDINKYTTCSGTDTLTSYLNQIIDAESFESNIQRTNTATVRAQQLNKKGEAAYQAKDYENAARLFASAINLDPELSQAYSNLGVTFPKLNLYAEALWANRKAIDLASGSRANIIRASSYYNIARIYEKKGEWNAALTNYRYALENREHNAYHKGIRRMENKLNQ</sequence>
<dbReference type="SMART" id="SM00028">
    <property type="entry name" value="TPR"/>
    <property type="match status" value="3"/>
</dbReference>
<comment type="caution">
    <text evidence="3">The sequence shown here is derived from an EMBL/GenBank/DDBJ whole genome shotgun (WGS) entry which is preliminary data.</text>
</comment>
<evidence type="ECO:0000313" key="4">
    <source>
        <dbReference type="Proteomes" id="UP000091979"/>
    </source>
</evidence>
<reference evidence="3 4" key="1">
    <citation type="submission" date="2015-01" db="EMBL/GenBank/DDBJ databases">
        <title>Desulfovibrio sp. JC271 draft genome sequence.</title>
        <authorList>
            <person name="Shivani Y."/>
            <person name="Subhash Y."/>
            <person name="Sasikala C."/>
            <person name="Ramana C.V."/>
        </authorList>
    </citation>
    <scope>NUCLEOTIDE SEQUENCE [LARGE SCALE GENOMIC DNA]</scope>
    <source>
        <strain evidence="3 4">JC271</strain>
    </source>
</reference>
<dbReference type="PATRIC" id="fig|1560234.3.peg.208"/>
<dbReference type="OrthoDB" id="6372180at2"/>
<protein>
    <submittedName>
        <fullName evidence="3">Tetratricopeptide repeat protein</fullName>
    </submittedName>
</protein>
<keyword evidence="2" id="KW-0732">Signal</keyword>
<dbReference type="InterPro" id="IPR011990">
    <property type="entry name" value="TPR-like_helical_dom_sf"/>
</dbReference>
<dbReference type="EMBL" id="JXMS01000001">
    <property type="protein sequence ID" value="OBQ57641.1"/>
    <property type="molecule type" value="Genomic_DNA"/>
</dbReference>
<dbReference type="AlphaFoldDB" id="A0A1B7XQ48"/>
<dbReference type="STRING" id="1560234.SP90_00975"/>
<accession>A0A1B7XQ48</accession>
<feature type="chain" id="PRO_5008600930" evidence="2">
    <location>
        <begin position="24"/>
        <end position="392"/>
    </location>
</feature>
<dbReference type="RefSeq" id="WP_066851651.1">
    <property type="nucleotide sequence ID" value="NZ_JXMS01000001.1"/>
</dbReference>
<feature type="signal peptide" evidence="2">
    <location>
        <begin position="1"/>
        <end position="23"/>
    </location>
</feature>
<organism evidence="3 4">
    <name type="scientific">Halodesulfovibrio spirochaetisodalis</name>
    <dbReference type="NCBI Taxonomy" id="1560234"/>
    <lineage>
        <taxon>Bacteria</taxon>
        <taxon>Pseudomonadati</taxon>
        <taxon>Thermodesulfobacteriota</taxon>
        <taxon>Desulfovibrionia</taxon>
        <taxon>Desulfovibrionales</taxon>
        <taxon>Desulfovibrionaceae</taxon>
        <taxon>Halodesulfovibrio</taxon>
    </lineage>
</organism>
<gene>
    <name evidence="3" type="ORF">SP90_00975</name>
</gene>
<dbReference type="Gene3D" id="1.25.40.10">
    <property type="entry name" value="Tetratricopeptide repeat domain"/>
    <property type="match status" value="1"/>
</dbReference>
<keyword evidence="4" id="KW-1185">Reference proteome</keyword>
<keyword evidence="1" id="KW-0802">TPR repeat</keyword>
<evidence type="ECO:0000256" key="2">
    <source>
        <dbReference type="SAM" id="SignalP"/>
    </source>
</evidence>
<dbReference type="PROSITE" id="PS50005">
    <property type="entry name" value="TPR"/>
    <property type="match status" value="2"/>
</dbReference>
<dbReference type="InterPro" id="IPR019734">
    <property type="entry name" value="TPR_rpt"/>
</dbReference>
<name>A0A1B7XQ48_9BACT</name>
<evidence type="ECO:0000256" key="1">
    <source>
        <dbReference type="PROSITE-ProRule" id="PRU00339"/>
    </source>
</evidence>
<dbReference type="Proteomes" id="UP000091979">
    <property type="component" value="Unassembled WGS sequence"/>
</dbReference>
<evidence type="ECO:0000313" key="3">
    <source>
        <dbReference type="EMBL" id="OBQ57641.1"/>
    </source>
</evidence>